<comment type="caution">
    <text evidence="11">The sequence shown here is derived from an EMBL/GenBank/DDBJ whole genome shotgun (WGS) entry which is preliminary data.</text>
</comment>
<comment type="function">
    <text evidence="10">Phosphorylates Ins(1,3,4,5,6)P5 at position 2 to form Ins(1,2,3,4,5,6)P6 (InsP6 or phytate).</text>
</comment>
<sequence>MTTKLEMNPSDWKLLGKGQANAVYQYIGNTETNSTPSHPEYKNKVLRLRLSVTTDLTHDIYNYIQLPQFDKLRKFIVPMELVYLGSNFNNTVQQREQQEVQLNCNDTYGLLMPNLFQGESKAHTLKLNKQLSFHYTDDLNYLLLEFKPKWLYDLPYPDQHKCRNCALLGTKDERFVNCTLKLLKGDDGVRDWCRGIQNEIDLRAKEANGKEQLRLKNLKVFDKLFKILLDNQQVFKTLYELQNKPGVNFHETLKKLPILEENVDEEFILFSMTLKDVSIIIDLNSGDLKLIDLDKKNKDKFAKWSSQEKKLNPFYFKD</sequence>
<dbReference type="AlphaFoldDB" id="A0A9W6YY38"/>
<evidence type="ECO:0000256" key="9">
    <source>
        <dbReference type="ARBA" id="ARBA00022840"/>
    </source>
</evidence>
<comment type="function">
    <text evidence="2">Has kinase activity and phosphorylates inositol-1,3,4,5,6-pentakisphosphate (Ins(1,3,4,5,6)P5) to produce 1,2,3,4,5,6-hexakisphosphate (InsP6), also known as phytate.</text>
</comment>
<dbReference type="Proteomes" id="UP001165063">
    <property type="component" value="Unassembled WGS sequence"/>
</dbReference>
<dbReference type="OrthoDB" id="272370at2759"/>
<comment type="domain">
    <text evidence="10">The EXKPK motif is conserved in inositol-pentakisphosphate 2-kinases of both family 1 and 2.</text>
</comment>
<comment type="similarity">
    <text evidence="3">Belongs to the IPK1 type 1 family.</text>
</comment>
<evidence type="ECO:0000256" key="3">
    <source>
        <dbReference type="ARBA" id="ARBA00008305"/>
    </source>
</evidence>
<dbReference type="GO" id="GO:0005524">
    <property type="term" value="F:ATP binding"/>
    <property type="evidence" value="ECO:0007669"/>
    <property type="project" value="UniProtKB-KW"/>
</dbReference>
<comment type="catalytic activity">
    <reaction evidence="1 10">
        <text>1D-myo-inositol 1,3,4,5,6-pentakisphosphate + ATP = 1D-myo-inositol hexakisphosphate + ADP + H(+)</text>
        <dbReference type="Rhea" id="RHEA:20313"/>
        <dbReference type="ChEBI" id="CHEBI:15378"/>
        <dbReference type="ChEBI" id="CHEBI:30616"/>
        <dbReference type="ChEBI" id="CHEBI:57733"/>
        <dbReference type="ChEBI" id="CHEBI:58130"/>
        <dbReference type="ChEBI" id="CHEBI:456216"/>
        <dbReference type="EC" id="2.7.1.158"/>
    </reaction>
</comment>
<evidence type="ECO:0000256" key="4">
    <source>
        <dbReference type="ARBA" id="ARBA00012023"/>
    </source>
</evidence>
<evidence type="ECO:0000256" key="1">
    <source>
        <dbReference type="ARBA" id="ARBA00001774"/>
    </source>
</evidence>
<keyword evidence="9 10" id="KW-0067">ATP-binding</keyword>
<dbReference type="InterPro" id="IPR043001">
    <property type="entry name" value="IP5_2-K_N_lobe"/>
</dbReference>
<evidence type="ECO:0000256" key="10">
    <source>
        <dbReference type="RuleBase" id="RU364126"/>
    </source>
</evidence>
<dbReference type="InterPro" id="IPR009286">
    <property type="entry name" value="Ins_P5_2-kin"/>
</dbReference>
<keyword evidence="6 10" id="KW-0808">Transferase</keyword>
<dbReference type="Pfam" id="PF06090">
    <property type="entry name" value="Ins_P5_2-kin"/>
    <property type="match status" value="1"/>
</dbReference>
<dbReference type="EMBL" id="BSXU01004126">
    <property type="protein sequence ID" value="GMG40820.1"/>
    <property type="molecule type" value="Genomic_DNA"/>
</dbReference>
<evidence type="ECO:0000256" key="8">
    <source>
        <dbReference type="ARBA" id="ARBA00022777"/>
    </source>
</evidence>
<keyword evidence="8 10" id="KW-0418">Kinase</keyword>
<protein>
    <recommendedName>
        <fullName evidence="5 10">Inositol-pentakisphosphate 2-kinase</fullName>
        <ecNumber evidence="4 10">2.7.1.158</ecNumber>
    </recommendedName>
</protein>
<dbReference type="PANTHER" id="PTHR14456:SF2">
    <property type="entry name" value="INOSITOL-PENTAKISPHOSPHATE 2-KINASE"/>
    <property type="match status" value="1"/>
</dbReference>
<organism evidence="11 12">
    <name type="scientific">Ambrosiozyma monospora</name>
    <name type="common">Yeast</name>
    <name type="synonym">Endomycopsis monosporus</name>
    <dbReference type="NCBI Taxonomy" id="43982"/>
    <lineage>
        <taxon>Eukaryota</taxon>
        <taxon>Fungi</taxon>
        <taxon>Dikarya</taxon>
        <taxon>Ascomycota</taxon>
        <taxon>Saccharomycotina</taxon>
        <taxon>Pichiomycetes</taxon>
        <taxon>Pichiales</taxon>
        <taxon>Pichiaceae</taxon>
        <taxon>Ambrosiozyma</taxon>
    </lineage>
</organism>
<evidence type="ECO:0000256" key="5">
    <source>
        <dbReference type="ARBA" id="ARBA00014846"/>
    </source>
</evidence>
<keyword evidence="7 10" id="KW-0547">Nucleotide-binding</keyword>
<dbReference type="GO" id="GO:0035299">
    <property type="term" value="F:inositol-1,3,4,5,6-pentakisphosphate 2-kinase activity"/>
    <property type="evidence" value="ECO:0007669"/>
    <property type="project" value="UniProtKB-EC"/>
</dbReference>
<dbReference type="PANTHER" id="PTHR14456">
    <property type="entry name" value="INOSITOL POLYPHOSPHATE KINASE 1"/>
    <property type="match status" value="1"/>
</dbReference>
<keyword evidence="12" id="KW-1185">Reference proteome</keyword>
<dbReference type="EC" id="2.7.1.158" evidence="4 10"/>
<dbReference type="GO" id="GO:0005634">
    <property type="term" value="C:nucleus"/>
    <property type="evidence" value="ECO:0007669"/>
    <property type="project" value="TreeGrafter"/>
</dbReference>
<name>A0A9W6YY38_AMBMO</name>
<evidence type="ECO:0000256" key="2">
    <source>
        <dbReference type="ARBA" id="ARBA00003979"/>
    </source>
</evidence>
<gene>
    <name evidence="11" type="ORF">Amon01_000645500</name>
</gene>
<dbReference type="GO" id="GO:0032958">
    <property type="term" value="P:inositol phosphate biosynthetic process"/>
    <property type="evidence" value="ECO:0007669"/>
    <property type="project" value="TreeGrafter"/>
</dbReference>
<proteinExistence type="inferred from homology"/>
<evidence type="ECO:0000256" key="7">
    <source>
        <dbReference type="ARBA" id="ARBA00022741"/>
    </source>
</evidence>
<dbReference type="Gene3D" id="3.30.200.110">
    <property type="entry name" value="Inositol-pentakisphosphate 2-kinase, N-lobe"/>
    <property type="match status" value="1"/>
</dbReference>
<evidence type="ECO:0000256" key="6">
    <source>
        <dbReference type="ARBA" id="ARBA00022679"/>
    </source>
</evidence>
<evidence type="ECO:0000313" key="12">
    <source>
        <dbReference type="Proteomes" id="UP001165063"/>
    </source>
</evidence>
<accession>A0A9W6YY38</accession>
<evidence type="ECO:0000313" key="11">
    <source>
        <dbReference type="EMBL" id="GMG40820.1"/>
    </source>
</evidence>
<reference evidence="11" key="1">
    <citation type="submission" date="2023-04" db="EMBL/GenBank/DDBJ databases">
        <title>Ambrosiozyma monospora NBRC 1965.</title>
        <authorList>
            <person name="Ichikawa N."/>
            <person name="Sato H."/>
            <person name="Tonouchi N."/>
        </authorList>
    </citation>
    <scope>NUCLEOTIDE SEQUENCE</scope>
    <source>
        <strain evidence="11">NBRC 1965</strain>
    </source>
</reference>